<evidence type="ECO:0000256" key="3">
    <source>
        <dbReference type="ARBA" id="ARBA00022806"/>
    </source>
</evidence>
<evidence type="ECO:0000256" key="6">
    <source>
        <dbReference type="PROSITE-ProRule" id="PRU00560"/>
    </source>
</evidence>
<dbReference type="PANTHER" id="PTHR11070">
    <property type="entry name" value="UVRD / RECB / PCRA DNA HELICASE FAMILY MEMBER"/>
    <property type="match status" value="1"/>
</dbReference>
<evidence type="ECO:0000313" key="8">
    <source>
        <dbReference type="EMBL" id="AEI93860.1"/>
    </source>
</evidence>
<name>F7ZJM9_ROSLO</name>
<dbReference type="SUPFAM" id="SSF52540">
    <property type="entry name" value="P-loop containing nucleoside triphosphate hydrolases"/>
    <property type="match status" value="1"/>
</dbReference>
<dbReference type="STRING" id="391595.RLO149_c018720"/>
<dbReference type="InterPro" id="IPR014016">
    <property type="entry name" value="UvrD-like_ATP-bd"/>
</dbReference>
<feature type="binding site" evidence="6">
    <location>
        <begin position="39"/>
        <end position="46"/>
    </location>
    <ligand>
        <name>ATP</name>
        <dbReference type="ChEBI" id="CHEBI:30616"/>
    </ligand>
</feature>
<evidence type="ECO:0000256" key="1">
    <source>
        <dbReference type="ARBA" id="ARBA00022741"/>
    </source>
</evidence>
<keyword evidence="9" id="KW-1185">Reference proteome</keyword>
<evidence type="ECO:0000259" key="7">
    <source>
        <dbReference type="PROSITE" id="PS51198"/>
    </source>
</evidence>
<dbReference type="AlphaFoldDB" id="F7ZJM9"/>
<dbReference type="GO" id="GO:0043138">
    <property type="term" value="F:3'-5' DNA helicase activity"/>
    <property type="evidence" value="ECO:0007669"/>
    <property type="project" value="TreeGrafter"/>
</dbReference>
<dbReference type="GO" id="GO:0003677">
    <property type="term" value="F:DNA binding"/>
    <property type="evidence" value="ECO:0007669"/>
    <property type="project" value="InterPro"/>
</dbReference>
<dbReference type="Proteomes" id="UP000001353">
    <property type="component" value="Chromosome"/>
</dbReference>
<dbReference type="Gene3D" id="3.40.50.300">
    <property type="entry name" value="P-loop containing nucleotide triphosphate hydrolases"/>
    <property type="match status" value="2"/>
</dbReference>
<evidence type="ECO:0000256" key="4">
    <source>
        <dbReference type="ARBA" id="ARBA00022840"/>
    </source>
</evidence>
<dbReference type="HOGENOM" id="CLU_027270_0_0_5"/>
<dbReference type="RefSeq" id="WP_013961788.1">
    <property type="nucleotide sequence ID" value="NC_015730.1"/>
</dbReference>
<feature type="domain" description="UvrD-like helicase ATP-binding" evidence="7">
    <location>
        <begin position="18"/>
        <end position="276"/>
    </location>
</feature>
<dbReference type="OrthoDB" id="384988at2"/>
<dbReference type="PROSITE" id="PS51198">
    <property type="entry name" value="UVRD_HELICASE_ATP_BIND"/>
    <property type="match status" value="1"/>
</dbReference>
<dbReference type="InterPro" id="IPR027417">
    <property type="entry name" value="P-loop_NTPase"/>
</dbReference>
<accession>F7ZJM9</accession>
<dbReference type="GO" id="GO:0016787">
    <property type="term" value="F:hydrolase activity"/>
    <property type="evidence" value="ECO:0007669"/>
    <property type="project" value="UniProtKB-UniRule"/>
</dbReference>
<proteinExistence type="predicted"/>
<dbReference type="GO" id="GO:0000725">
    <property type="term" value="P:recombinational repair"/>
    <property type="evidence" value="ECO:0007669"/>
    <property type="project" value="TreeGrafter"/>
</dbReference>
<dbReference type="Pfam" id="PF13245">
    <property type="entry name" value="AAA_19"/>
    <property type="match status" value="1"/>
</dbReference>
<evidence type="ECO:0000256" key="2">
    <source>
        <dbReference type="ARBA" id="ARBA00022801"/>
    </source>
</evidence>
<dbReference type="GO" id="GO:0005524">
    <property type="term" value="F:ATP binding"/>
    <property type="evidence" value="ECO:0007669"/>
    <property type="project" value="UniProtKB-UniRule"/>
</dbReference>
<reference evidence="8 9" key="1">
    <citation type="journal article" date="2011" name="BMC Genomics">
        <title>Comparative genome analysis and genome-guided physiological analysis of Roseobacter litoralis.</title>
        <authorList>
            <person name="Kalhoefer D."/>
            <person name="Thole S."/>
            <person name="Voget S."/>
            <person name="Lehmann R."/>
            <person name="Liesegang H."/>
            <person name="Wollher A."/>
            <person name="Daniel R."/>
            <person name="Simon M."/>
            <person name="Brinkhoff T."/>
        </authorList>
    </citation>
    <scope>NUCLEOTIDE SEQUENCE [LARGE SCALE GENOMIC DNA]</scope>
    <source>
        <strain evidence="9">ATCC 49566 / DSM 6996 / JCM 21268 / NBRC 15278 / OCh 149</strain>
    </source>
</reference>
<evidence type="ECO:0000256" key="5">
    <source>
        <dbReference type="ARBA" id="ARBA00034923"/>
    </source>
</evidence>
<keyword evidence="4 6" id="KW-0067">ATP-binding</keyword>
<dbReference type="PANTHER" id="PTHR11070:SF2">
    <property type="entry name" value="ATP-DEPENDENT DNA HELICASE SRS2"/>
    <property type="match status" value="1"/>
</dbReference>
<gene>
    <name evidence="8" type="ordered locus">RLO149_c018720</name>
</gene>
<keyword evidence="3 6" id="KW-0347">Helicase</keyword>
<keyword evidence="1 6" id="KW-0547">Nucleotide-binding</keyword>
<protein>
    <recommendedName>
        <fullName evidence="5">DNA 3'-5' helicase II</fullName>
    </recommendedName>
</protein>
<dbReference type="eggNOG" id="COG0210">
    <property type="taxonomic scope" value="Bacteria"/>
</dbReference>
<dbReference type="EMBL" id="CP002623">
    <property type="protein sequence ID" value="AEI93860.1"/>
    <property type="molecule type" value="Genomic_DNA"/>
</dbReference>
<keyword evidence="2 6" id="KW-0378">Hydrolase</keyword>
<dbReference type="KEGG" id="rli:RLO149_c018720"/>
<organism evidence="8 9">
    <name type="scientific">Roseobacter litoralis (strain ATCC 49566 / DSM 6996 / JCM 21268 / NBRC 15278 / OCh 149)</name>
    <dbReference type="NCBI Taxonomy" id="391595"/>
    <lineage>
        <taxon>Bacteria</taxon>
        <taxon>Pseudomonadati</taxon>
        <taxon>Pseudomonadota</taxon>
        <taxon>Alphaproteobacteria</taxon>
        <taxon>Rhodobacterales</taxon>
        <taxon>Roseobacteraceae</taxon>
        <taxon>Roseobacter</taxon>
    </lineage>
</organism>
<dbReference type="InterPro" id="IPR000212">
    <property type="entry name" value="DNA_helicase_UvrD/REP"/>
</dbReference>
<evidence type="ECO:0000313" key="9">
    <source>
        <dbReference type="Proteomes" id="UP000001353"/>
    </source>
</evidence>
<sequence length="646" mass="72688">MPNDHTVASTKSIQHDNPVDAGIRDCLKLGSGKSFIIFAGAGSGKTFSLENALEHLKLAYQEVFSRLSQQVAVVTFTNNAADEIRDRVERNPIFSISTIHSFCWHAIDGFNADIRQWFLSEIPNELEKLKEQERRGRAGKASDARKRSIARLTEKMEWLANPQEFKYDPNGVNSAQNALAHADVLKIFAHFLTVKPMMAEVLANKYPFIFVDESQDTNKDVINALFTLQKTQFEKTVVGLFGDRMQRIFGGGEPELGKSLPSEWKEFDKQMNHRSARRIVGLGNTIRKEDDGRLQYARDGAAEGLVRFFLLPHGTSDKDQVERRIRNIMAKTTGDLAWNVPKTDQTAVLLLEHRMVSRRLGFTTLSDALSKSRTIKERLYEGDSLELNFFSNTVLPLVEAGQAEDIFETMKILRDNKSPLLHETVFSENELDPLLAARTAEGALRSTISNSDVSLRDVLAVIAEHNLLTIPSKLRSFVTIQNEVLPVIDLEFDNDTAVQETSETPSDDDEFDAWAAALETPFQQVQGYRDYSTGNSIYRTHQGVKGNEFERVMAIMDDDEAGGFNFSYEQYFGAKVPSAEILAKDKAGEETGLGRTRRLFYVTSTRAKRSLAHVIYTADVEQVQQNLLARKLATEGEILLFPFLLD</sequence>